<dbReference type="EMBL" id="FNTX01000002">
    <property type="protein sequence ID" value="SEF00585.1"/>
    <property type="molecule type" value="Genomic_DNA"/>
</dbReference>
<dbReference type="AlphaFoldDB" id="A0A1H5NGA0"/>
<proteinExistence type="predicted"/>
<feature type="transmembrane region" description="Helical" evidence="1">
    <location>
        <begin position="50"/>
        <end position="73"/>
    </location>
</feature>
<keyword evidence="3" id="KW-1185">Reference proteome</keyword>
<feature type="transmembrane region" description="Helical" evidence="1">
    <location>
        <begin position="118"/>
        <end position="139"/>
    </location>
</feature>
<reference evidence="3" key="1">
    <citation type="submission" date="2016-10" db="EMBL/GenBank/DDBJ databases">
        <authorList>
            <person name="Varghese N."/>
            <person name="Submissions S."/>
        </authorList>
    </citation>
    <scope>NUCLEOTIDE SEQUENCE [LARGE SCALE GENOMIC DNA]</scope>
    <source>
        <strain evidence="3">DSM 21368</strain>
    </source>
</reference>
<keyword evidence="1" id="KW-0812">Transmembrane</keyword>
<sequence>MNTGGDPSGAYESPTDPFGGRYRDTGSASYSFGGGGTPQVSGTLVAIGHLLGWLASVVPLLLLALISATYPAVEYGWTQPDDAPSFAISALVTAAMFVVALVTGGIGRSRVRALKPAVGVVWFVVAAAVLVGGAAWLVGAHGIPL</sequence>
<keyword evidence="1" id="KW-0472">Membrane</keyword>
<evidence type="ECO:0000256" key="1">
    <source>
        <dbReference type="SAM" id="Phobius"/>
    </source>
</evidence>
<dbReference type="RefSeq" id="WP_089775525.1">
    <property type="nucleotide sequence ID" value="NZ_FNTX01000002.1"/>
</dbReference>
<keyword evidence="1" id="KW-1133">Transmembrane helix</keyword>
<gene>
    <name evidence="2" type="ORF">SAMN04488554_4308</name>
</gene>
<accession>A0A1H5NGA0</accession>
<name>A0A1H5NGA0_9MICO</name>
<dbReference type="STRING" id="648782.SAMN04488554_4308"/>
<evidence type="ECO:0000313" key="2">
    <source>
        <dbReference type="EMBL" id="SEF00585.1"/>
    </source>
</evidence>
<evidence type="ECO:0000313" key="3">
    <source>
        <dbReference type="Proteomes" id="UP000199220"/>
    </source>
</evidence>
<organism evidence="2 3">
    <name type="scientific">Ruania alba</name>
    <dbReference type="NCBI Taxonomy" id="648782"/>
    <lineage>
        <taxon>Bacteria</taxon>
        <taxon>Bacillati</taxon>
        <taxon>Actinomycetota</taxon>
        <taxon>Actinomycetes</taxon>
        <taxon>Micrococcales</taxon>
        <taxon>Ruaniaceae</taxon>
        <taxon>Ruania</taxon>
    </lineage>
</organism>
<dbReference type="Proteomes" id="UP000199220">
    <property type="component" value="Unassembled WGS sequence"/>
</dbReference>
<protein>
    <submittedName>
        <fullName evidence="2">Uncharacterized protein</fullName>
    </submittedName>
</protein>
<feature type="transmembrane region" description="Helical" evidence="1">
    <location>
        <begin position="85"/>
        <end position="106"/>
    </location>
</feature>
<dbReference type="OrthoDB" id="5149396at2"/>